<evidence type="ECO:0000313" key="2">
    <source>
        <dbReference type="Proteomes" id="UP001642540"/>
    </source>
</evidence>
<dbReference type="Gene3D" id="3.30.70.1820">
    <property type="entry name" value="L1 transposable element, RRM domain"/>
    <property type="match status" value="1"/>
</dbReference>
<gene>
    <name evidence="1" type="ORF">ODALV1_LOCUS21948</name>
</gene>
<comment type="caution">
    <text evidence="1">The sequence shown here is derived from an EMBL/GenBank/DDBJ whole genome shotgun (WGS) entry which is preliminary data.</text>
</comment>
<dbReference type="EMBL" id="CAXLJM020000072">
    <property type="protein sequence ID" value="CAL8127726.1"/>
    <property type="molecule type" value="Genomic_DNA"/>
</dbReference>
<organism evidence="1 2">
    <name type="scientific">Orchesella dallaii</name>
    <dbReference type="NCBI Taxonomy" id="48710"/>
    <lineage>
        <taxon>Eukaryota</taxon>
        <taxon>Metazoa</taxon>
        <taxon>Ecdysozoa</taxon>
        <taxon>Arthropoda</taxon>
        <taxon>Hexapoda</taxon>
        <taxon>Collembola</taxon>
        <taxon>Entomobryomorpha</taxon>
        <taxon>Entomobryoidea</taxon>
        <taxon>Orchesellidae</taxon>
        <taxon>Orchesellinae</taxon>
        <taxon>Orchesella</taxon>
    </lineage>
</organism>
<dbReference type="Proteomes" id="UP001642540">
    <property type="component" value="Unassembled WGS sequence"/>
</dbReference>
<reference evidence="1 2" key="1">
    <citation type="submission" date="2024-08" db="EMBL/GenBank/DDBJ databases">
        <authorList>
            <person name="Cucini C."/>
            <person name="Frati F."/>
        </authorList>
    </citation>
    <scope>NUCLEOTIDE SEQUENCE [LARGE SCALE GENOMIC DNA]</scope>
</reference>
<proteinExistence type="predicted"/>
<sequence length="176" mass="20268">MEESLNKNLVGILEQNKIVTKQIDRLDAANRAKNIVITGIAETANDSLQSLIKCVEHLCNKMGLQEVLIDNVFRLGKKSSGATKRPRRIFVKLVRMVDKKSMIMAAKKMRNEKIFINDDLNAAERETGKILRDKFRALKRTEPDIRRLIRGDTMTIWKDKKVIKKYKVVDKVAMLM</sequence>
<protein>
    <submittedName>
        <fullName evidence="1">Uncharacterized protein</fullName>
    </submittedName>
</protein>
<dbReference type="InterPro" id="IPR023153">
    <property type="entry name" value="DarP_sf"/>
</dbReference>
<dbReference type="SUPFAM" id="SSF158710">
    <property type="entry name" value="PSPTO4464-like"/>
    <property type="match status" value="1"/>
</dbReference>
<accession>A0ABP1RGP0</accession>
<name>A0ABP1RGP0_9HEXA</name>
<evidence type="ECO:0000313" key="1">
    <source>
        <dbReference type="EMBL" id="CAL8127726.1"/>
    </source>
</evidence>
<keyword evidence="2" id="KW-1185">Reference proteome</keyword>